<feature type="transmembrane region" description="Helical" evidence="1">
    <location>
        <begin position="215"/>
        <end position="240"/>
    </location>
</feature>
<evidence type="ECO:0000259" key="2">
    <source>
        <dbReference type="Pfam" id="PF25853"/>
    </source>
</evidence>
<name>A0A840N5T7_9BRAD</name>
<feature type="transmembrane region" description="Helical" evidence="1">
    <location>
        <begin position="324"/>
        <end position="345"/>
    </location>
</feature>
<feature type="transmembrane region" description="Helical" evidence="1">
    <location>
        <begin position="187"/>
        <end position="203"/>
    </location>
</feature>
<reference evidence="3 4" key="1">
    <citation type="submission" date="2020-08" db="EMBL/GenBank/DDBJ databases">
        <title>Genomic Encyclopedia of Type Strains, Phase IV (KMG-IV): sequencing the most valuable type-strain genomes for metagenomic binning, comparative biology and taxonomic classification.</title>
        <authorList>
            <person name="Goeker M."/>
        </authorList>
    </citation>
    <scope>NUCLEOTIDE SEQUENCE [LARGE SCALE GENOMIC DNA]</scope>
    <source>
        <strain evidence="3 4">DSM 17498</strain>
    </source>
</reference>
<evidence type="ECO:0000313" key="3">
    <source>
        <dbReference type="EMBL" id="MBB5053188.1"/>
    </source>
</evidence>
<keyword evidence="1" id="KW-1133">Transmembrane helix</keyword>
<sequence length="770" mass="85098">MSNEFKTNSFRLEDFVAIALGIIAGWAIVQSQYFSINSIFSPWHHDDFSGLAESSTYTFRAVRLFSSNSIIFLAPLGSITYYLSFFAICLSYLTLVALLVQISFDIKLSGRFNFAFGFAGSAIWFAQSSAAQMIQYLGLITNGLSALLGFAAMLTLHVYLRSRHRPLLLVLFVFLCAGSAFSKEDMSLFLLWGILLNGVVISFERNTSAAVAKCIIPLLVVLIAYGASLSHDVVYGSAFLTGKSQAYDLSHPVRNIIANLGFYFACSRSTLILSLFWTAAGIIALVQFIRIRVFTPLLYGTLFVSGAYFALLAPYLILPRRFDFYAMNFLPLLSFGIIPFAYLILKKVTVRVALPSALMIALIVGYVFYKTDRVDREAGLAWLKMLRERSLKEIQETQRAADLGLATCDSVLVSGVSDEIGPFHAVSTSYFRNKLGLSTNWVMRVEPDTRLDTWRMARPYLASDWQYLKPDQIDERSFTCGLKFDPITSRAEITAPLELSSEDWISLGRTHHHLSVVPSFSCDRRESPEAHGMQLVLAKLASSQGMSLQNGRRGEACSVQRSQIAAGQLEVGTAYVIGNNLIASLLHHNREMKHYCRPIDGFYLCSVVAGKHGLDASAAKSLVPTYRVGSNVDFSQLSNDDGIFGEGWSGNNEHGGRWSTANEATLIFHPSELPSSGFTLHISAKGLVGDGLPAQTVEVTDRLGRVDEWSFAAGETRELSIAGDAVDQNGFLTLKLKIPNATNPSQFGINDDQRKLGLFVYKLRLSRKTD</sequence>
<feature type="transmembrane region" description="Helical" evidence="1">
    <location>
        <begin position="112"/>
        <end position="130"/>
    </location>
</feature>
<protein>
    <recommendedName>
        <fullName evidence="2">DUF6311 domain-containing protein</fullName>
    </recommendedName>
</protein>
<evidence type="ECO:0000313" key="4">
    <source>
        <dbReference type="Proteomes" id="UP000521227"/>
    </source>
</evidence>
<keyword evidence="1" id="KW-0472">Membrane</keyword>
<feature type="transmembrane region" description="Helical" evidence="1">
    <location>
        <begin position="297"/>
        <end position="318"/>
    </location>
</feature>
<dbReference type="InterPro" id="IPR058671">
    <property type="entry name" value="DUF6311_C"/>
</dbReference>
<accession>A0A840N5T7</accession>
<dbReference type="EMBL" id="JACHIJ010000004">
    <property type="protein sequence ID" value="MBB5053188.1"/>
    <property type="molecule type" value="Genomic_DNA"/>
</dbReference>
<feature type="transmembrane region" description="Helical" evidence="1">
    <location>
        <begin position="12"/>
        <end position="29"/>
    </location>
</feature>
<gene>
    <name evidence="3" type="ORF">HNQ36_003179</name>
</gene>
<feature type="transmembrane region" description="Helical" evidence="1">
    <location>
        <begin position="136"/>
        <end position="159"/>
    </location>
</feature>
<feature type="transmembrane region" description="Helical" evidence="1">
    <location>
        <begin position="260"/>
        <end position="285"/>
    </location>
</feature>
<evidence type="ECO:0000256" key="1">
    <source>
        <dbReference type="SAM" id="Phobius"/>
    </source>
</evidence>
<feature type="transmembrane region" description="Helical" evidence="1">
    <location>
        <begin position="166"/>
        <end position="181"/>
    </location>
</feature>
<feature type="domain" description="DUF6311" evidence="2">
    <location>
        <begin position="504"/>
        <end position="606"/>
    </location>
</feature>
<dbReference type="Proteomes" id="UP000521227">
    <property type="component" value="Unassembled WGS sequence"/>
</dbReference>
<comment type="caution">
    <text evidence="3">The sequence shown here is derived from an EMBL/GenBank/DDBJ whole genome shotgun (WGS) entry which is preliminary data.</text>
</comment>
<feature type="transmembrane region" description="Helical" evidence="1">
    <location>
        <begin position="352"/>
        <end position="369"/>
    </location>
</feature>
<feature type="transmembrane region" description="Helical" evidence="1">
    <location>
        <begin position="79"/>
        <end position="100"/>
    </location>
</feature>
<proteinExistence type="predicted"/>
<organism evidence="3 4">
    <name type="scientific">Afipia massiliensis</name>
    <dbReference type="NCBI Taxonomy" id="211460"/>
    <lineage>
        <taxon>Bacteria</taxon>
        <taxon>Pseudomonadati</taxon>
        <taxon>Pseudomonadota</taxon>
        <taxon>Alphaproteobacteria</taxon>
        <taxon>Hyphomicrobiales</taxon>
        <taxon>Nitrobacteraceae</taxon>
        <taxon>Afipia</taxon>
    </lineage>
</organism>
<dbReference type="AlphaFoldDB" id="A0A840N5T7"/>
<dbReference type="Pfam" id="PF25853">
    <property type="entry name" value="DUF6311_C"/>
    <property type="match status" value="1"/>
</dbReference>
<dbReference type="RefSeq" id="WP_184086571.1">
    <property type="nucleotide sequence ID" value="NZ_JACHIJ010000004.1"/>
</dbReference>
<keyword evidence="1" id="KW-0812">Transmembrane</keyword>